<keyword evidence="3" id="KW-1185">Reference proteome</keyword>
<dbReference type="Gene3D" id="3.30.70.260">
    <property type="match status" value="1"/>
</dbReference>
<accession>A0AAE4FQH4</accession>
<organism evidence="2 3">
    <name type="scientific">Pseudocalidococcus azoricus BACA0444</name>
    <dbReference type="NCBI Taxonomy" id="2918990"/>
    <lineage>
        <taxon>Bacteria</taxon>
        <taxon>Bacillati</taxon>
        <taxon>Cyanobacteriota</taxon>
        <taxon>Cyanophyceae</taxon>
        <taxon>Acaryochloridales</taxon>
        <taxon>Thermosynechococcaceae</taxon>
        <taxon>Pseudocalidococcus</taxon>
        <taxon>Pseudocalidococcus azoricus</taxon>
    </lineage>
</organism>
<dbReference type="RefSeq" id="WP_322877127.1">
    <property type="nucleotide sequence ID" value="NZ_JAVMIP010000002.1"/>
</dbReference>
<dbReference type="SMART" id="SM00930">
    <property type="entry name" value="NIL"/>
    <property type="match status" value="1"/>
</dbReference>
<dbReference type="AlphaFoldDB" id="A0AAE4FQH4"/>
<comment type="caution">
    <text evidence="2">The sequence shown here is derived from an EMBL/GenBank/DDBJ whole genome shotgun (WGS) entry which is preliminary data.</text>
</comment>
<dbReference type="Pfam" id="PF09383">
    <property type="entry name" value="NIL"/>
    <property type="match status" value="1"/>
</dbReference>
<name>A0AAE4FQH4_9CYAN</name>
<evidence type="ECO:0000313" key="3">
    <source>
        <dbReference type="Proteomes" id="UP001268256"/>
    </source>
</evidence>
<dbReference type="Proteomes" id="UP001268256">
    <property type="component" value="Unassembled WGS sequence"/>
</dbReference>
<gene>
    <name evidence="2" type="ORF">RIF25_03280</name>
</gene>
<feature type="domain" description="NIL" evidence="1">
    <location>
        <begin position="19"/>
        <end position="93"/>
    </location>
</feature>
<proteinExistence type="predicted"/>
<evidence type="ECO:0000259" key="1">
    <source>
        <dbReference type="SMART" id="SM00930"/>
    </source>
</evidence>
<dbReference type="InterPro" id="IPR045865">
    <property type="entry name" value="ACT-like_dom_sf"/>
</dbReference>
<dbReference type="EMBL" id="JAVMIP010000002">
    <property type="protein sequence ID" value="MDS3859824.1"/>
    <property type="molecule type" value="Genomic_DNA"/>
</dbReference>
<evidence type="ECO:0000313" key="2">
    <source>
        <dbReference type="EMBL" id="MDS3859824.1"/>
    </source>
</evidence>
<reference evidence="3" key="1">
    <citation type="submission" date="2023-07" db="EMBL/GenBank/DDBJ databases">
        <authorList>
            <person name="Luz R."/>
            <person name="Cordeiro R."/>
            <person name="Fonseca A."/>
            <person name="Goncalves V."/>
        </authorList>
    </citation>
    <scope>NUCLEOTIDE SEQUENCE [LARGE SCALE GENOMIC DNA]</scope>
    <source>
        <strain evidence="3">BACA0444</strain>
    </source>
</reference>
<dbReference type="InterPro" id="IPR018449">
    <property type="entry name" value="NIL_domain"/>
</dbReference>
<protein>
    <submittedName>
        <fullName evidence="2">NIL domain-containing protein</fullName>
    </submittedName>
</protein>
<sequence length="99" mass="11270">MTTFPLEAEDLPLGEERLTQKHIRVRIDKNYVSDPVICELIVKFQLTINIKGALLAPNSREDGWFDLELTGKATQIDNALSYLNDLNLEIIPETDIDGW</sequence>
<dbReference type="SUPFAM" id="SSF55021">
    <property type="entry name" value="ACT-like"/>
    <property type="match status" value="1"/>
</dbReference>